<keyword evidence="3" id="KW-1185">Reference proteome</keyword>
<name>C9SWQ8_VERA1</name>
<proteinExistence type="predicted"/>
<protein>
    <submittedName>
        <fullName evidence="2">Predicted protein</fullName>
    </submittedName>
</protein>
<dbReference type="Proteomes" id="UP000008698">
    <property type="component" value="Unassembled WGS sequence"/>
</dbReference>
<accession>C9SWQ8</accession>
<sequence>MASGGGELTIFVQNIADLYFYTHPLMFGTPMIFCVVFKSFPCTDGPKCLVIRALCGLLINLIQPPLEICESAFEMKKISSAESIKFTENKRLVVWYGGNPSCQGRKAFSLRHVFDIHEIRSKSHSKLYKALKSGALHLMANSCSGHVQHDEESKSMEMKGGNSETKITGHTHDAMHRAYALWPVAWQSAGE</sequence>
<feature type="transmembrane region" description="Helical" evidence="1">
    <location>
        <begin position="18"/>
        <end position="37"/>
    </location>
</feature>
<dbReference type="KEGG" id="val:VDBG_09559"/>
<keyword evidence="1" id="KW-0472">Membrane</keyword>
<evidence type="ECO:0000313" key="3">
    <source>
        <dbReference type="Proteomes" id="UP000008698"/>
    </source>
</evidence>
<keyword evidence="1" id="KW-0812">Transmembrane</keyword>
<keyword evidence="1" id="KW-1133">Transmembrane helix</keyword>
<dbReference type="RefSeq" id="XP_003000364.1">
    <property type="nucleotide sequence ID" value="XM_003000318.1"/>
</dbReference>
<evidence type="ECO:0000313" key="2">
    <source>
        <dbReference type="EMBL" id="EEY23449.1"/>
    </source>
</evidence>
<gene>
    <name evidence="2" type="ORF">VDBG_09559</name>
</gene>
<dbReference type="EMBL" id="DS985228">
    <property type="protein sequence ID" value="EEY23449.1"/>
    <property type="molecule type" value="Genomic_DNA"/>
</dbReference>
<reference evidence="3" key="1">
    <citation type="journal article" date="2011" name="PLoS Pathog.">
        <title>Comparative genomics yields insights into niche adaptation of plant vascular wilt pathogens.</title>
        <authorList>
            <person name="Klosterman S.J."/>
            <person name="Subbarao K.V."/>
            <person name="Kang S."/>
            <person name="Veronese P."/>
            <person name="Gold S.E."/>
            <person name="Thomma B.P.H.J."/>
            <person name="Chen Z."/>
            <person name="Henrissat B."/>
            <person name="Lee Y.-H."/>
            <person name="Park J."/>
            <person name="Garcia-Pedrajas M.D."/>
            <person name="Barbara D.J."/>
            <person name="Anchieta A."/>
            <person name="de Jonge R."/>
            <person name="Santhanam P."/>
            <person name="Maruthachalam K."/>
            <person name="Atallah Z."/>
            <person name="Amyotte S.G."/>
            <person name="Paz Z."/>
            <person name="Inderbitzin P."/>
            <person name="Hayes R.J."/>
            <person name="Heiman D.I."/>
            <person name="Young S."/>
            <person name="Zeng Q."/>
            <person name="Engels R."/>
            <person name="Galagan J."/>
            <person name="Cuomo C.A."/>
            <person name="Dobinson K.F."/>
            <person name="Ma L.-J."/>
        </authorList>
    </citation>
    <scope>NUCLEOTIDE SEQUENCE [LARGE SCALE GENOMIC DNA]</scope>
    <source>
        <strain evidence="3">VaMs.102 / ATCC MYA-4576 / FGSC 10136</strain>
    </source>
</reference>
<organism evidence="3">
    <name type="scientific">Verticillium alfalfae (strain VaMs.102 / ATCC MYA-4576 / FGSC 10136)</name>
    <name type="common">Verticillium wilt of alfalfa</name>
    <name type="synonym">Verticillium albo-atrum</name>
    <dbReference type="NCBI Taxonomy" id="526221"/>
    <lineage>
        <taxon>Eukaryota</taxon>
        <taxon>Fungi</taxon>
        <taxon>Dikarya</taxon>
        <taxon>Ascomycota</taxon>
        <taxon>Pezizomycotina</taxon>
        <taxon>Sordariomycetes</taxon>
        <taxon>Hypocreomycetidae</taxon>
        <taxon>Glomerellales</taxon>
        <taxon>Plectosphaerellaceae</taxon>
        <taxon>Verticillium</taxon>
    </lineage>
</organism>
<evidence type="ECO:0000256" key="1">
    <source>
        <dbReference type="SAM" id="Phobius"/>
    </source>
</evidence>
<dbReference type="AlphaFoldDB" id="C9SWQ8"/>
<dbReference type="HOGENOM" id="CLU_1422430_0_0_1"/>
<dbReference type="GeneID" id="9528068"/>